<protein>
    <recommendedName>
        <fullName evidence="1">DUF6589 domain-containing protein</fullName>
    </recommendedName>
</protein>
<name>A0AAD5VGI7_9AGAR</name>
<accession>A0AAD5VGI7</accession>
<dbReference type="EMBL" id="JANIEX010001727">
    <property type="protein sequence ID" value="KAJ3555015.1"/>
    <property type="molecule type" value="Genomic_DNA"/>
</dbReference>
<proteinExistence type="predicted"/>
<dbReference type="PROSITE" id="PS51257">
    <property type="entry name" value="PROKAR_LIPOPROTEIN"/>
    <property type="match status" value="1"/>
</dbReference>
<sequence length="620" mass="71192">MQATNQRANMLQTLVGVFLQSCRVHEAARKVLGHLGVSVSVSTINLAMKNLSKEAYQEMQRLAATFETGYAFDNLDFEIKPSSPTEEKTLEGSFLKHISTGSMIPLHPSVKAADLKVSEQMRKLATDPPLPATTIELFSALPPVEFDEKGLTSRDRFNKHVFLSTLVEHGPSFFFEFKKDLGDPEEVELIPLVKTKQVPLRASKTGPSTPAKTGTVMEDFFRQANIGDPNPEKHFTDLSDLPPPLSKPSNLTDVDDHALIMWGDLLTGQHIRSFQDSRIDDETPWLRFQAEVFGPGWLHFRMAGVLAIFRRHILPADAKSDATSLLAYVSQIRPLERHKIETDPNFRQMHEVITHVGIVLRLDAWRVEVKKRYPEIESLEEWAKTKPKWEKICEIAESMIKTYVAPMNYVADYHDKHMDNERDKRFEVTAAYHREFLLYEETVHAMNYGDVGRLDSCLPDWMYLFMGCGKAKYAMELRRYLENMYIHYPKPLVHAIRYSSLCNPTGQKGKWRAIDWLIELNNLYIKRIFGGSGSNHTVDRMVEASPLIEVYKDVRAQFESMFCLDHRTTRHSPPKMKLTFAKLARYMEQHQANEFVKGRDSDFTMHDTLQTGKKKVNSSY</sequence>
<reference evidence="2" key="1">
    <citation type="submission" date="2022-07" db="EMBL/GenBank/DDBJ databases">
        <title>Genome Sequence of Leucocoprinus birnbaumii.</title>
        <authorList>
            <person name="Buettner E."/>
        </authorList>
    </citation>
    <scope>NUCLEOTIDE SEQUENCE</scope>
    <source>
        <strain evidence="2">VT141</strain>
    </source>
</reference>
<dbReference type="Pfam" id="PF20231">
    <property type="entry name" value="DUF6589"/>
    <property type="match status" value="1"/>
</dbReference>
<evidence type="ECO:0000313" key="2">
    <source>
        <dbReference type="EMBL" id="KAJ3555015.1"/>
    </source>
</evidence>
<dbReference type="AlphaFoldDB" id="A0AAD5VGI7"/>
<gene>
    <name evidence="2" type="ORF">NP233_g12305</name>
</gene>
<evidence type="ECO:0000313" key="3">
    <source>
        <dbReference type="Proteomes" id="UP001213000"/>
    </source>
</evidence>
<comment type="caution">
    <text evidence="2">The sequence shown here is derived from an EMBL/GenBank/DDBJ whole genome shotgun (WGS) entry which is preliminary data.</text>
</comment>
<feature type="domain" description="DUF6589" evidence="1">
    <location>
        <begin position="152"/>
        <end position="571"/>
    </location>
</feature>
<dbReference type="InterPro" id="IPR046496">
    <property type="entry name" value="DUF6589"/>
</dbReference>
<dbReference type="Proteomes" id="UP001213000">
    <property type="component" value="Unassembled WGS sequence"/>
</dbReference>
<organism evidence="2 3">
    <name type="scientific">Leucocoprinus birnbaumii</name>
    <dbReference type="NCBI Taxonomy" id="56174"/>
    <lineage>
        <taxon>Eukaryota</taxon>
        <taxon>Fungi</taxon>
        <taxon>Dikarya</taxon>
        <taxon>Basidiomycota</taxon>
        <taxon>Agaricomycotina</taxon>
        <taxon>Agaricomycetes</taxon>
        <taxon>Agaricomycetidae</taxon>
        <taxon>Agaricales</taxon>
        <taxon>Agaricineae</taxon>
        <taxon>Agaricaceae</taxon>
        <taxon>Leucocoprinus</taxon>
    </lineage>
</organism>
<evidence type="ECO:0000259" key="1">
    <source>
        <dbReference type="Pfam" id="PF20231"/>
    </source>
</evidence>
<keyword evidence="3" id="KW-1185">Reference proteome</keyword>